<evidence type="ECO:0000256" key="12">
    <source>
        <dbReference type="ARBA" id="ARBA00022989"/>
    </source>
</evidence>
<dbReference type="InterPro" id="IPR008211">
    <property type="entry name" value="Laminin_N"/>
</dbReference>
<feature type="compositionally biased region" description="Basic residues" evidence="24">
    <location>
        <begin position="2650"/>
        <end position="2660"/>
    </location>
</feature>
<dbReference type="Pfam" id="PF24973">
    <property type="entry name" value="EGF_LMN_ATRN"/>
    <property type="match status" value="1"/>
</dbReference>
<feature type="region of interest" description="Disordered" evidence="24">
    <location>
        <begin position="1234"/>
        <end position="1296"/>
    </location>
</feature>
<dbReference type="FunFam" id="2.10.25.10:FF:000209">
    <property type="entry name" value="Laminin subunit alpha 5"/>
    <property type="match status" value="1"/>
</dbReference>
<evidence type="ECO:0000256" key="6">
    <source>
        <dbReference type="ARBA" id="ARBA00022530"/>
    </source>
</evidence>
<feature type="domain" description="Ig-like" evidence="28">
    <location>
        <begin position="429"/>
        <end position="516"/>
    </location>
</feature>
<dbReference type="Pfam" id="PF24999">
    <property type="entry name" value="LAMB4"/>
    <property type="match status" value="1"/>
</dbReference>
<dbReference type="CDD" id="cd00055">
    <property type="entry name" value="EGF_Lam"/>
    <property type="match status" value="8"/>
</dbReference>
<dbReference type="FunFam" id="2.60.40.10:FF:000347">
    <property type="entry name" value="Neuronal cell adhesion molecule"/>
    <property type="match status" value="1"/>
</dbReference>
<dbReference type="InterPro" id="IPR056863">
    <property type="entry name" value="LMN_ATRN_NET-like_EGF"/>
</dbReference>
<evidence type="ECO:0000256" key="14">
    <source>
        <dbReference type="ARBA" id="ARBA00023136"/>
    </source>
</evidence>
<evidence type="ECO:0000256" key="5">
    <source>
        <dbReference type="ARBA" id="ARBA00022525"/>
    </source>
</evidence>
<comment type="similarity">
    <text evidence="3">Belongs to the immunoglobulin superfamily. L1/neurofascin/NgCAM family.</text>
</comment>
<dbReference type="Gene3D" id="2.60.120.260">
    <property type="entry name" value="Galactose-binding domain-like"/>
    <property type="match status" value="1"/>
</dbReference>
<comment type="subcellular location">
    <subcellularLocation>
        <location evidence="1">Cell membrane</location>
        <topology evidence="1">Single-pass type I membrane protein</topology>
    </subcellularLocation>
    <subcellularLocation>
        <location evidence="2">Secreted</location>
        <location evidence="2">Extracellular space</location>
        <location evidence="2">Extracellular matrix</location>
        <location evidence="2">Basement membrane</location>
    </subcellularLocation>
</comment>
<dbReference type="InterPro" id="IPR013098">
    <property type="entry name" value="Ig_I-set"/>
</dbReference>
<evidence type="ECO:0000256" key="3">
    <source>
        <dbReference type="ARBA" id="ARBA00008588"/>
    </source>
</evidence>
<feature type="compositionally biased region" description="Basic and acidic residues" evidence="24">
    <location>
        <begin position="1275"/>
        <end position="1284"/>
    </location>
</feature>
<evidence type="ECO:0000256" key="16">
    <source>
        <dbReference type="ARBA" id="ARBA00023180"/>
    </source>
</evidence>
<feature type="domain" description="Ig-like" evidence="28">
    <location>
        <begin position="242"/>
        <end position="331"/>
    </location>
</feature>
<evidence type="ECO:0000313" key="33">
    <source>
        <dbReference type="Proteomes" id="UP000322234"/>
    </source>
</evidence>
<comment type="caution">
    <text evidence="32">The sequence shown here is derived from an EMBL/GenBank/DDBJ whole genome shotgun (WGS) entry which is preliminary data.</text>
</comment>
<feature type="domain" description="Laminin EGF-like" evidence="27">
    <location>
        <begin position="2109"/>
        <end position="2154"/>
    </location>
</feature>
<keyword evidence="7 25" id="KW-0812">Transmembrane</keyword>
<keyword evidence="9" id="KW-0677">Repeat</keyword>
<dbReference type="SMART" id="SM00136">
    <property type="entry name" value="LamNT"/>
    <property type="match status" value="1"/>
</dbReference>
<dbReference type="InterPro" id="IPR002049">
    <property type="entry name" value="LE_dom"/>
</dbReference>
<feature type="disulfide bond" evidence="23">
    <location>
        <begin position="1648"/>
        <end position="1657"/>
    </location>
</feature>
<evidence type="ECO:0000256" key="18">
    <source>
        <dbReference type="ARBA" id="ARBA00023319"/>
    </source>
</evidence>
<dbReference type="InterPro" id="IPR036116">
    <property type="entry name" value="FN3_sf"/>
</dbReference>
<dbReference type="GO" id="GO:0009888">
    <property type="term" value="P:tissue development"/>
    <property type="evidence" value="ECO:0007669"/>
    <property type="project" value="TreeGrafter"/>
</dbReference>
<dbReference type="SUPFAM" id="SSF48726">
    <property type="entry name" value="Immunoglobulin"/>
    <property type="match status" value="6"/>
</dbReference>
<dbReference type="FunFam" id="2.60.40.10:FF:000114">
    <property type="entry name" value="Neuronal cell adhesion molecule"/>
    <property type="match status" value="1"/>
</dbReference>
<feature type="domain" description="Fibronectin type-III" evidence="29">
    <location>
        <begin position="732"/>
        <end position="829"/>
    </location>
</feature>
<dbReference type="InterPro" id="IPR050440">
    <property type="entry name" value="Laminin/Netrin_ECM"/>
</dbReference>
<dbReference type="PANTHER" id="PTHR10574:SF279">
    <property type="entry name" value="LAMININ SUBUNIT BETA 4"/>
    <property type="match status" value="1"/>
</dbReference>
<dbReference type="FunFam" id="2.10.25.10:FF:000011">
    <property type="entry name" value="Cadherin EGF LAG seven-pass G-type receptor"/>
    <property type="match status" value="1"/>
</dbReference>
<dbReference type="GO" id="GO:0009887">
    <property type="term" value="P:animal organ morphogenesis"/>
    <property type="evidence" value="ECO:0007669"/>
    <property type="project" value="TreeGrafter"/>
</dbReference>
<dbReference type="FunFam" id="2.10.25.10:FF:000130">
    <property type="entry name" value="Laminin subunit beta 1"/>
    <property type="match status" value="1"/>
</dbReference>
<dbReference type="Pfam" id="PF00055">
    <property type="entry name" value="Laminin_N"/>
    <property type="match status" value="1"/>
</dbReference>
<dbReference type="Gene3D" id="2.10.25.10">
    <property type="entry name" value="Laminin"/>
    <property type="match status" value="7"/>
</dbReference>
<feature type="domain" description="Ig-like" evidence="28">
    <location>
        <begin position="135"/>
        <end position="229"/>
    </location>
</feature>
<feature type="disulfide bond" evidence="23">
    <location>
        <begin position="1784"/>
        <end position="1798"/>
    </location>
</feature>
<keyword evidence="11" id="KW-0130">Cell adhesion</keyword>
<comment type="caution">
    <text evidence="23">Lacks conserved residue(s) required for the propagation of feature annotation.</text>
</comment>
<feature type="signal peptide" evidence="26">
    <location>
        <begin position="1"/>
        <end position="29"/>
    </location>
</feature>
<dbReference type="PROSITE" id="PS51116">
    <property type="entry name" value="LAMININ_IVB"/>
    <property type="match status" value="1"/>
</dbReference>
<evidence type="ECO:0000256" key="21">
    <source>
        <dbReference type="ARBA" id="ARBA00080256"/>
    </source>
</evidence>
<evidence type="ECO:0000256" key="2">
    <source>
        <dbReference type="ARBA" id="ARBA00004302"/>
    </source>
</evidence>
<evidence type="ECO:0000259" key="27">
    <source>
        <dbReference type="PROSITE" id="PS50027"/>
    </source>
</evidence>
<dbReference type="SUPFAM" id="SSF57196">
    <property type="entry name" value="EGF/Laminin"/>
    <property type="match status" value="8"/>
</dbReference>
<organism evidence="32 33">
    <name type="scientific">Bos mutus</name>
    <name type="common">wild yak</name>
    <dbReference type="NCBI Taxonomy" id="72004"/>
    <lineage>
        <taxon>Eukaryota</taxon>
        <taxon>Metazoa</taxon>
        <taxon>Chordata</taxon>
        <taxon>Craniata</taxon>
        <taxon>Vertebrata</taxon>
        <taxon>Euteleostomi</taxon>
        <taxon>Mammalia</taxon>
        <taxon>Eutheria</taxon>
        <taxon>Laurasiatheria</taxon>
        <taxon>Artiodactyla</taxon>
        <taxon>Ruminantia</taxon>
        <taxon>Pecora</taxon>
        <taxon>Bovidae</taxon>
        <taxon>Bovinae</taxon>
        <taxon>Bos</taxon>
    </lineage>
</organism>
<dbReference type="SMART" id="SM00181">
    <property type="entry name" value="EGF"/>
    <property type="match status" value="5"/>
</dbReference>
<keyword evidence="8 26" id="KW-0732">Signal</keyword>
<keyword evidence="33" id="KW-1185">Reference proteome</keyword>
<dbReference type="FunFam" id="2.60.40.10:FF:000057">
    <property type="entry name" value="neural cell adhesion molecule L1"/>
    <property type="match status" value="1"/>
</dbReference>
<dbReference type="InterPro" id="IPR013015">
    <property type="entry name" value="Laminin_IV_B"/>
</dbReference>
<dbReference type="Pfam" id="PF13927">
    <property type="entry name" value="Ig_3"/>
    <property type="match status" value="2"/>
</dbReference>
<dbReference type="Pfam" id="PF00053">
    <property type="entry name" value="EGF_laminin"/>
    <property type="match status" value="7"/>
</dbReference>
<dbReference type="InterPro" id="IPR003006">
    <property type="entry name" value="Ig/MHC_CS"/>
</dbReference>
<evidence type="ECO:0000256" key="8">
    <source>
        <dbReference type="ARBA" id="ARBA00022729"/>
    </source>
</evidence>
<dbReference type="GO" id="GO:0007411">
    <property type="term" value="P:axon guidance"/>
    <property type="evidence" value="ECO:0007669"/>
    <property type="project" value="TreeGrafter"/>
</dbReference>
<feature type="domain" description="Ig-like" evidence="28">
    <location>
        <begin position="40"/>
        <end position="128"/>
    </location>
</feature>
<dbReference type="InterPro" id="IPR007110">
    <property type="entry name" value="Ig-like_dom"/>
</dbReference>
<feature type="chain" id="PRO_5025665873" description="Neuronal cell adhesion molecule" evidence="26">
    <location>
        <begin position="30"/>
        <end position="2669"/>
    </location>
</feature>
<evidence type="ECO:0000259" key="30">
    <source>
        <dbReference type="PROSITE" id="PS51116"/>
    </source>
</evidence>
<feature type="domain" description="Laminin EGF-like" evidence="27">
    <location>
        <begin position="2262"/>
        <end position="2313"/>
    </location>
</feature>
<proteinExistence type="inferred from homology"/>
<feature type="domain" description="Ig-like" evidence="28">
    <location>
        <begin position="520"/>
        <end position="603"/>
    </location>
</feature>
<evidence type="ECO:0000256" key="7">
    <source>
        <dbReference type="ARBA" id="ARBA00022692"/>
    </source>
</evidence>
<dbReference type="SUPFAM" id="SSF49265">
    <property type="entry name" value="Fibronectin type III"/>
    <property type="match status" value="3"/>
</dbReference>
<feature type="disulfide bond" evidence="23">
    <location>
        <begin position="2130"/>
        <end position="2139"/>
    </location>
</feature>
<feature type="disulfide bond" evidence="23">
    <location>
        <begin position="1772"/>
        <end position="1781"/>
    </location>
</feature>
<dbReference type="Gene3D" id="2.170.300.10">
    <property type="entry name" value="Tie2 ligand-binding domain superfamily"/>
    <property type="match status" value="1"/>
</dbReference>
<dbReference type="InterPro" id="IPR026966">
    <property type="entry name" value="Neurofascin/L1/NrCAM_C"/>
</dbReference>
<dbReference type="CDD" id="cd05868">
    <property type="entry name" value="Ig4_NrCAM"/>
    <property type="match status" value="1"/>
</dbReference>
<feature type="domain" description="Laminin EGF-like" evidence="27">
    <location>
        <begin position="1618"/>
        <end position="1680"/>
    </location>
</feature>
<feature type="region of interest" description="Disordered" evidence="24">
    <location>
        <begin position="2650"/>
        <end position="2669"/>
    </location>
</feature>
<keyword evidence="15 23" id="KW-1015">Disulfide bond</keyword>
<feature type="disulfide bond" evidence="23">
    <location>
        <begin position="2186"/>
        <end position="2200"/>
    </location>
</feature>
<evidence type="ECO:0000313" key="32">
    <source>
        <dbReference type="EMBL" id="MXQ85320.1"/>
    </source>
</evidence>
<dbReference type="EMBL" id="VBQZ03000025">
    <property type="protein sequence ID" value="MXQ85320.1"/>
    <property type="molecule type" value="Genomic_DNA"/>
</dbReference>
<feature type="disulfide bond" evidence="23">
    <location>
        <begin position="2286"/>
        <end position="2295"/>
    </location>
</feature>
<evidence type="ECO:0000256" key="23">
    <source>
        <dbReference type="PROSITE-ProRule" id="PRU00460"/>
    </source>
</evidence>
<evidence type="ECO:0000256" key="19">
    <source>
        <dbReference type="ARBA" id="ARBA00056038"/>
    </source>
</evidence>
<feature type="disulfide bond" evidence="23">
    <location>
        <begin position="2111"/>
        <end position="2128"/>
    </location>
</feature>
<feature type="disulfide bond" evidence="23">
    <location>
        <begin position="2109"/>
        <end position="2121"/>
    </location>
</feature>
<feature type="domain" description="Fibronectin type-III" evidence="29">
    <location>
        <begin position="1099"/>
        <end position="1190"/>
    </location>
</feature>
<dbReference type="Pfam" id="PF21199">
    <property type="entry name" value="LAMININ_IV_B"/>
    <property type="match status" value="1"/>
</dbReference>
<evidence type="ECO:0000256" key="9">
    <source>
        <dbReference type="ARBA" id="ARBA00022737"/>
    </source>
</evidence>
<feature type="domain" description="Laminin N-terminal" evidence="31">
    <location>
        <begin position="1324"/>
        <end position="1549"/>
    </location>
</feature>
<evidence type="ECO:0000256" key="22">
    <source>
        <dbReference type="ARBA" id="ARBA00081738"/>
    </source>
</evidence>
<dbReference type="FunFam" id="2.10.25.10:FF:000065">
    <property type="entry name" value="Laminin subunit beta 1"/>
    <property type="match status" value="1"/>
</dbReference>
<dbReference type="PROSITE" id="PS50835">
    <property type="entry name" value="IG_LIKE"/>
    <property type="match status" value="6"/>
</dbReference>
<comment type="function">
    <text evidence="19">Cell adhesion protein that is required for normal responses to cell-cell contacts in brain and in the peripheral nervous system. Plays a role in neurite outgrowth in response to contactin binding. Plays a role in mediating cell-cell contacts between Schwann cells and axons. Plays a role in the formation and maintenance of the nodes of Ranvier on myelinated axons. Nodes of Ranvier contain clustered sodium channels that are crucial for the saltatory propagation of action potentials along myelinated axons. During development, nodes of Ranvier are formed by the fusion of two heminodes. Required for normal clustering of sodium channels at heminodes; not required for the formation of mature nodes with normal sodium channel clusters. Required, together with GLDN, for maintaining NFASC and sodium channel clusters at mature nodes of Ranvier.</text>
</comment>
<evidence type="ECO:0000256" key="15">
    <source>
        <dbReference type="ARBA" id="ARBA00023157"/>
    </source>
</evidence>
<dbReference type="GO" id="GO:0043256">
    <property type="term" value="C:laminin complex"/>
    <property type="evidence" value="ECO:0007669"/>
    <property type="project" value="TreeGrafter"/>
</dbReference>
<dbReference type="PRINTS" id="PR00011">
    <property type="entry name" value="EGFLAMININ"/>
</dbReference>
<dbReference type="FunFam" id="2.60.40.10:FF:000238">
    <property type="entry name" value="Neuronal cell adhesion molecule"/>
    <property type="match status" value="1"/>
</dbReference>
<feature type="domain" description="Fibronectin type-III" evidence="29">
    <location>
        <begin position="914"/>
        <end position="1010"/>
    </location>
</feature>
<dbReference type="FunFam" id="2.60.120.260:FF:000010">
    <property type="entry name" value="Laminin subunit beta 1"/>
    <property type="match status" value="1"/>
</dbReference>
<dbReference type="CDD" id="cd00063">
    <property type="entry name" value="FN3"/>
    <property type="match status" value="5"/>
</dbReference>
<dbReference type="FunFam" id="2.60.40.10:FF:000100">
    <property type="entry name" value="Neuronal cell adhesion molecule a"/>
    <property type="match status" value="1"/>
</dbReference>
<feature type="domain" description="Laminin EGF-like" evidence="27">
    <location>
        <begin position="2155"/>
        <end position="2202"/>
    </location>
</feature>
<dbReference type="Gene3D" id="2.60.40.10">
    <property type="entry name" value="Immunoglobulins"/>
    <property type="match status" value="11"/>
</dbReference>
<evidence type="ECO:0000259" key="28">
    <source>
        <dbReference type="PROSITE" id="PS50835"/>
    </source>
</evidence>
<dbReference type="GO" id="GO:0005886">
    <property type="term" value="C:plasma membrane"/>
    <property type="evidence" value="ECO:0007669"/>
    <property type="project" value="UniProtKB-SubCell"/>
</dbReference>
<dbReference type="GO" id="GO:0034446">
    <property type="term" value="P:substrate adhesion-dependent cell spreading"/>
    <property type="evidence" value="ECO:0007669"/>
    <property type="project" value="TreeGrafter"/>
</dbReference>
<evidence type="ECO:0000256" key="1">
    <source>
        <dbReference type="ARBA" id="ARBA00004251"/>
    </source>
</evidence>
<dbReference type="PANTHER" id="PTHR10574">
    <property type="entry name" value="NETRIN/LAMININ-RELATED"/>
    <property type="match status" value="1"/>
</dbReference>
<feature type="domain" description="Laminin EGF-like" evidence="27">
    <location>
        <begin position="1681"/>
        <end position="1741"/>
    </location>
</feature>
<dbReference type="GO" id="GO:0030424">
    <property type="term" value="C:axon"/>
    <property type="evidence" value="ECO:0007669"/>
    <property type="project" value="UniProtKB-ARBA"/>
</dbReference>
<evidence type="ECO:0000256" key="4">
    <source>
        <dbReference type="ARBA" id="ARBA00022475"/>
    </source>
</evidence>
<keyword evidence="16" id="KW-0325">Glycoprotein</keyword>
<evidence type="ECO:0000259" key="31">
    <source>
        <dbReference type="PROSITE" id="PS51117"/>
    </source>
</evidence>
<protein>
    <recommendedName>
        <fullName evidence="20">Neuronal cell adhesion molecule</fullName>
    </recommendedName>
    <alternativeName>
        <fullName evidence="22">Neuronal surface protein Bravo</fullName>
    </alternativeName>
    <alternativeName>
        <fullName evidence="21">NgCAM-related cell adhesion molecule</fullName>
    </alternativeName>
</protein>
<evidence type="ECO:0000256" key="10">
    <source>
        <dbReference type="ARBA" id="ARBA00022869"/>
    </source>
</evidence>
<dbReference type="CDD" id="cd05874">
    <property type="entry name" value="IgI_NrCAM"/>
    <property type="match status" value="1"/>
</dbReference>
<dbReference type="FunFam" id="2.60.40.10:FF:000038">
    <property type="entry name" value="Neuronal cell adhesion molecule"/>
    <property type="match status" value="1"/>
</dbReference>
<evidence type="ECO:0000256" key="20">
    <source>
        <dbReference type="ARBA" id="ARBA00068417"/>
    </source>
</evidence>
<feature type="transmembrane region" description="Helical" evidence="25">
    <location>
        <begin position="1203"/>
        <end position="1224"/>
    </location>
</feature>
<accession>A0A6B0R6I2</accession>
<dbReference type="FunFam" id="2.60.40.10:FF:000078">
    <property type="entry name" value="Neuronal cell adhesion molecule"/>
    <property type="match status" value="1"/>
</dbReference>
<evidence type="ECO:0000256" key="11">
    <source>
        <dbReference type="ARBA" id="ARBA00022889"/>
    </source>
</evidence>
<feature type="transmembrane region" description="Helical" evidence="25">
    <location>
        <begin position="1923"/>
        <end position="1941"/>
    </location>
</feature>
<dbReference type="InterPro" id="IPR056860">
    <property type="entry name" value="LAMB4_dom"/>
</dbReference>
<keyword evidence="17 23" id="KW-0424">Laminin EGF-like domain</keyword>
<dbReference type="SMART" id="SM00409">
    <property type="entry name" value="IG"/>
    <property type="match status" value="6"/>
</dbReference>
<evidence type="ECO:0000256" key="24">
    <source>
        <dbReference type="SAM" id="MobiDB-lite"/>
    </source>
</evidence>
<dbReference type="Pfam" id="PF00041">
    <property type="entry name" value="fn3"/>
    <property type="match status" value="3"/>
</dbReference>
<dbReference type="InterPro" id="IPR036179">
    <property type="entry name" value="Ig-like_dom_sf"/>
</dbReference>
<dbReference type="InterPro" id="IPR000742">
    <property type="entry name" value="EGF"/>
</dbReference>
<dbReference type="GO" id="GO:0016477">
    <property type="term" value="P:cell migration"/>
    <property type="evidence" value="ECO:0007669"/>
    <property type="project" value="TreeGrafter"/>
</dbReference>
<dbReference type="PROSITE" id="PS00290">
    <property type="entry name" value="IG_MHC"/>
    <property type="match status" value="1"/>
</dbReference>
<dbReference type="PROSITE" id="PS50853">
    <property type="entry name" value="FN3"/>
    <property type="match status" value="4"/>
</dbReference>
<sequence>MQLKIMPKKKRLSAGRAPLMLFLCQMISALEVPLDLVQPPTITQQSPKDYIIDPRENIVIQCEAKGKPSPSFSWTRNGTHFDIDKDPLVTMKPGSGTLTINIMSEGKAETYEGVYQCTARNERGAAISNNIVIRPSRSPLWTKEKLEPIILRNGQSLVLPCRPPIGLPPPIIFWMDNSFQRLPQSERVSQGLNGDLYFSNVLPEDTREDYICYARFNHTQTIQQKQPISVKVISAKSHRQRPPTFLTPDGNTSRKEELRGNVLSLECIAEGLPTPIIYWIKEDGTLPINRTFYRNFKKTLQIVQVTEADSGNYQCIAKNALGAIHHTISVTVKAAPYWIIAPQNLVLSPEEDGTLICRANGNPKPRISWLSNGVPIEIAPDDPSRKIDGDTIIFSKVQERSSAVYQCNASNEYGYLLANAFVNVLAEPPRILTSANTLYQVIANRPALLDCAFFGSPLPTIEWFKGAKGSALREDIYVLHENGTLEIPVAQKDSTGTYTCVARNKLGMAKNDVHLEIKDPTRIIKQPEYAVVQRGSTVSFECKVKHDHTLIPTVMWLKDHGELPNDGRFTVDKDHLVVADVNDDDGGTYTCVANTTLDNGNINSLDFKCTIRRGRHASGTPSSQQVSIPRYVPNPPFDLELTDQLDRSVQLSWTPGDDNNSPITKFIIEYEDAMHEPGLWHHQTEVPGTQTTAQLKLSPYVNYSFRVMAENNLGRSLPSEASEQYLTKAAEPDKNPTAVEGLGSEPDNLVITWKPLNGFESNGPGLQYKVSWRQKDGDDEWTSVVVANVSKYIVSGTPTFVPYLIKVQALNDAGFAPEPAAVMGHSGEDLPMVAPGNVRVNVIYYWKAQSSLTRNRRHIEKKILTFQGSKTHGMLPGLEPFSHYTLNVRVVNGKGEGPASPDKVFNTPEGVPSAPSSLKIVNPTLDSLTLEWEPPSHPNGILTEYTLKYQPINSTHELGPLVDLKIPANKTRWILKNLNFSTRYKFYFYAQTAAGSGIQITEEAITTVDEEIRSTELPVLIRFSCPPKLSVHVAGITLHCPLGILTSLYTPTGPGLKVSPAGSPRSKVRQPTCSTQLCYSISVFTELHQVCLLWGSTSSHRELLFKLTTAAAETSANISWEYEGPELVNFYVEYGVAGSKEEWRREIVNGSRSFFGLKGLMPGTAYKVRVGAEGDSGFVSSEDVFETGPAMASRQVDIATQGWFIGLMCAVALLILILLIVCFIRRNKGGKYPVKEKEDAHADPEIQPMKEDDGTFGEYSDAEDHKPLKKGSRTPSDRTVKKEDSDDSLVDYGEGVNGQFNEDGSFIGQYSGLLSYVEAQDECSRGACQPPTGDLPVGRSGQLTASSTCGLDRAQKYCILSYLEGEQKCFICDPRFPYDPHTQPNSHTIENLITSFEPEREKKWWQSENGLDHVSIRLDLEALFQLSHLILTFKTFRPAAMLVERSTDYGHTWRVFKYFAKDCATSFPNITSGQAQGVGDLVCDSKYLDIEPSTGGEVEFPFFDLVTLTNLRINFTRLHTLGDTLLGRRQNDSLDKYYYAVYEMVVRGSCFCNGHASECGSTQKTRSDVFSPPGMVSSCRCICQHNTDGPNCERCKAFSQDVPWRPAMGLLDSACRACHCNGHSDCCHFDMTAYLASRGRSGGMCDDCQHNTQGQHCDRCRPLFYRDLLKAISDPDVCIPCECDPDGTISGGLCVSHSDPDLGSMTGRCLCKENVEGAKFDRCKPNHYSGLSATDPLGCQITMYDVLSACDCHPLGSLPLLTCDVDTGQCLCQSFATGLHCEECTAGYWGLEKHLHGCSPCDCDVGGAYSNKCSPKNGQCDCRPHVTDRSCTEPAPGYFFAPLNFYLYEVEEATPLQGLAPLVRISLTLLTDFIWWSTGMEKGPGSGRRKRMENGDIQGHESKIHLTSSCFNTQIGELRRMTINFLAFLLATALPTCGVYFQQQGDDFIIDKGNIILRKNQQSIQADEQNESADDWTIQVVINPIGASKHCTRETPQPKLQALPAASRIMLLPTPICLEPDVQYSLDVYFSQPLEGRLKAHSHILVDSLGLIPRINSLKNFCSKQDLDEYQLHNCVEIASASGPQVLPGACERLIASLSARLHNGAVACHCHPQGSKSAICDQVTGQCPCHGEVAGRHCDRCLAGYFGFPNCRPCLCNGFAELCDPETGSCFNCGGFTTGGNCERCIDGYYGNPSSGQSCRPCLCPDVPSSNRYFAHSCYQNLWNSDVICNCLQGYAGVQCEECSAGFYGNPRISGAPCRPCACNNKIDVTDPGSCSPVTGECLKCLYNTQGPNCQLCKSGYFGSALNQTCTNHKACQFLTHDHSHSLQASVRHVTATRKVPRSLSVTRTQARVDARRAFVALDVIAVPRVMTRNSPLVFVVQGLIRLAANMEDKRETLPVCEADFKGLRENMSEIERIWRHPVFSSEEFSKVKDYHDSVRFATFTLISPYKKQIMQLSEQLKTVDEFEDLKETIVRMRNETNLLLEDLQEGNDLRSSAWNANLMDFSKNIKKYYQSSLSTEKKTNETTSIINNSKNTRNDFLRILDTLTSKEDLSLEKLKQIKIPNIQILQEKVCGAEEDMACVLSSCGSPSCYGSPALSRNALQKAQEAESVVHSLNSQVHRLKKQIRNTSKLAEVCKKSTLQLRKKLRDMKSQRKSNMKTLSDSTI</sequence>
<feature type="domain" description="Fibronectin type-III" evidence="29">
    <location>
        <begin position="635"/>
        <end position="730"/>
    </location>
</feature>
<dbReference type="FunFam" id="2.60.40.10:FF:000005">
    <property type="entry name" value="Neuronal cell adhesion molecule"/>
    <property type="match status" value="1"/>
</dbReference>
<dbReference type="GO" id="GO:0072359">
    <property type="term" value="P:circulatory system development"/>
    <property type="evidence" value="ECO:0007669"/>
    <property type="project" value="UniProtKB-ARBA"/>
</dbReference>
<dbReference type="InterPro" id="IPR003598">
    <property type="entry name" value="Ig_sub2"/>
</dbReference>
<keyword evidence="6" id="KW-0272">Extracellular matrix</keyword>
<keyword evidence="10" id="KW-0084">Basement membrane</keyword>
<dbReference type="FunFam" id="2.10.25.10:FF:000135">
    <property type="entry name" value="Laminin subunit beta 4"/>
    <property type="match status" value="1"/>
</dbReference>
<evidence type="ECO:0000256" key="13">
    <source>
        <dbReference type="ARBA" id="ARBA00023054"/>
    </source>
</evidence>
<reference evidence="32" key="1">
    <citation type="submission" date="2019-10" db="EMBL/GenBank/DDBJ databases">
        <title>The sequence and de novo assembly of the wild yak genome.</title>
        <authorList>
            <person name="Liu Y."/>
        </authorList>
    </citation>
    <scope>NUCLEOTIDE SEQUENCE [LARGE SCALE GENOMIC DNA]</scope>
    <source>
        <strain evidence="32">WY2019</strain>
    </source>
</reference>
<dbReference type="Proteomes" id="UP000322234">
    <property type="component" value="Unassembled WGS sequence"/>
</dbReference>
<keyword evidence="18" id="KW-0393">Immunoglobulin domain</keyword>
<dbReference type="InterPro" id="IPR003599">
    <property type="entry name" value="Ig_sub"/>
</dbReference>
<keyword evidence="5" id="KW-0964">Secreted</keyword>
<keyword evidence="14 25" id="KW-0472">Membrane</keyword>
<dbReference type="InterPro" id="IPR013783">
    <property type="entry name" value="Ig-like_fold"/>
</dbReference>
<dbReference type="InterPro" id="IPR003961">
    <property type="entry name" value="FN3_dom"/>
</dbReference>
<feature type="disulfide bond" evidence="23">
    <location>
        <begin position="2174"/>
        <end position="2183"/>
    </location>
</feature>
<dbReference type="PROSITE" id="PS50027">
    <property type="entry name" value="EGF_LAM_2"/>
    <property type="match status" value="6"/>
</dbReference>
<dbReference type="SMART" id="SM00060">
    <property type="entry name" value="FN3"/>
    <property type="match status" value="5"/>
</dbReference>
<dbReference type="GO" id="GO:0070831">
    <property type="term" value="P:basement membrane assembly"/>
    <property type="evidence" value="ECO:0007669"/>
    <property type="project" value="TreeGrafter"/>
</dbReference>
<dbReference type="PROSITE" id="PS01248">
    <property type="entry name" value="EGF_LAM_1"/>
    <property type="match status" value="3"/>
</dbReference>
<evidence type="ECO:0000256" key="17">
    <source>
        <dbReference type="ARBA" id="ARBA00023292"/>
    </source>
</evidence>
<feature type="domain" description="Laminin IV type B" evidence="30">
    <location>
        <begin position="1840"/>
        <end position="2103"/>
    </location>
</feature>
<dbReference type="SMART" id="SM00408">
    <property type="entry name" value="IGc2"/>
    <property type="match status" value="6"/>
</dbReference>
<feature type="domain" description="Laminin EGF-like" evidence="27">
    <location>
        <begin position="1750"/>
        <end position="1800"/>
    </location>
</feature>
<keyword evidence="4" id="KW-1003">Cell membrane</keyword>
<dbReference type="FunFam" id="2.60.40.10:FF:000332">
    <property type="entry name" value="neuronal cell adhesion molecule isoform X2"/>
    <property type="match status" value="1"/>
</dbReference>
<gene>
    <name evidence="32" type="ORF">E5288_WYG014484</name>
</gene>
<dbReference type="PROSITE" id="PS51117">
    <property type="entry name" value="LAMININ_NTER"/>
    <property type="match status" value="1"/>
</dbReference>
<dbReference type="Pfam" id="PF13882">
    <property type="entry name" value="Bravo_FIGEY"/>
    <property type="match status" value="1"/>
</dbReference>
<evidence type="ECO:0000256" key="26">
    <source>
        <dbReference type="SAM" id="SignalP"/>
    </source>
</evidence>
<keyword evidence="12 25" id="KW-1133">Transmembrane helix</keyword>
<keyword evidence="13" id="KW-0175">Coiled coil</keyword>
<feature type="compositionally biased region" description="Basic and acidic residues" evidence="24">
    <location>
        <begin position="1234"/>
        <end position="1253"/>
    </location>
</feature>
<feature type="domain" description="Ig-like" evidence="28">
    <location>
        <begin position="336"/>
        <end position="423"/>
    </location>
</feature>
<name>A0A6B0R6I2_9CETA</name>
<dbReference type="FunFam" id="2.10.25.10:FF:000138">
    <property type="entry name" value="Laminin subunit beta 1"/>
    <property type="match status" value="1"/>
</dbReference>
<evidence type="ECO:0000256" key="25">
    <source>
        <dbReference type="SAM" id="Phobius"/>
    </source>
</evidence>
<dbReference type="Pfam" id="PF07679">
    <property type="entry name" value="I-set"/>
    <property type="match status" value="3"/>
</dbReference>
<evidence type="ECO:0000259" key="29">
    <source>
        <dbReference type="PROSITE" id="PS50853"/>
    </source>
</evidence>
<dbReference type="SMART" id="SM00180">
    <property type="entry name" value="EGF_Lam"/>
    <property type="match status" value="9"/>
</dbReference>